<dbReference type="AlphaFoldDB" id="A0A0C9V975"/>
<dbReference type="HOGENOM" id="CLU_953654_0_0_1"/>
<proteinExistence type="predicted"/>
<gene>
    <name evidence="2" type="ORF">M422DRAFT_263983</name>
</gene>
<accession>A0A0C9V975</accession>
<sequence>MVVVDVHVHPAIVRRLLGLMTTLVFARMDRGTVIVRARHSRTPSRASRVRRPEYPDYDERDGPSRPRSRLTGSLLEVPAEQAMDPTATRSGFLVRSIYVPPHVEVERGLVLPVQSALRRTSSCTMEHMHLDALHDPGHGLATESTLYFSSTNCSRSRPSTLSLSLSRFSTFTESATHYNCPRSSTFLDVHIVSNPSLSKLDAHDLDPHAHDHIILSNLSSYKVQVHAHDLDPPDVPIAVTNLSLFNEVDLDLDHLNVEDTIPVPNNSSFSNLTQDDATRVLVLVIHLHRSLF</sequence>
<evidence type="ECO:0000313" key="3">
    <source>
        <dbReference type="Proteomes" id="UP000054279"/>
    </source>
</evidence>
<organism evidence="2 3">
    <name type="scientific">Sphaerobolus stellatus (strain SS14)</name>
    <dbReference type="NCBI Taxonomy" id="990650"/>
    <lineage>
        <taxon>Eukaryota</taxon>
        <taxon>Fungi</taxon>
        <taxon>Dikarya</taxon>
        <taxon>Basidiomycota</taxon>
        <taxon>Agaricomycotina</taxon>
        <taxon>Agaricomycetes</taxon>
        <taxon>Phallomycetidae</taxon>
        <taxon>Geastrales</taxon>
        <taxon>Sphaerobolaceae</taxon>
        <taxon>Sphaerobolus</taxon>
    </lineage>
</organism>
<dbReference type="Proteomes" id="UP000054279">
    <property type="component" value="Unassembled WGS sequence"/>
</dbReference>
<dbReference type="EMBL" id="KN837205">
    <property type="protein sequence ID" value="KIJ34025.1"/>
    <property type="molecule type" value="Genomic_DNA"/>
</dbReference>
<feature type="region of interest" description="Disordered" evidence="1">
    <location>
        <begin position="38"/>
        <end position="73"/>
    </location>
</feature>
<evidence type="ECO:0000313" key="2">
    <source>
        <dbReference type="EMBL" id="KIJ34025.1"/>
    </source>
</evidence>
<evidence type="ECO:0000256" key="1">
    <source>
        <dbReference type="SAM" id="MobiDB-lite"/>
    </source>
</evidence>
<name>A0A0C9V975_SPHS4</name>
<reference evidence="2 3" key="1">
    <citation type="submission" date="2014-06" db="EMBL/GenBank/DDBJ databases">
        <title>Evolutionary Origins and Diversification of the Mycorrhizal Mutualists.</title>
        <authorList>
            <consortium name="DOE Joint Genome Institute"/>
            <consortium name="Mycorrhizal Genomics Consortium"/>
            <person name="Kohler A."/>
            <person name="Kuo A."/>
            <person name="Nagy L.G."/>
            <person name="Floudas D."/>
            <person name="Copeland A."/>
            <person name="Barry K.W."/>
            <person name="Cichocki N."/>
            <person name="Veneault-Fourrey C."/>
            <person name="LaButti K."/>
            <person name="Lindquist E.A."/>
            <person name="Lipzen A."/>
            <person name="Lundell T."/>
            <person name="Morin E."/>
            <person name="Murat C."/>
            <person name="Riley R."/>
            <person name="Ohm R."/>
            <person name="Sun H."/>
            <person name="Tunlid A."/>
            <person name="Henrissat B."/>
            <person name="Grigoriev I.V."/>
            <person name="Hibbett D.S."/>
            <person name="Martin F."/>
        </authorList>
    </citation>
    <scope>NUCLEOTIDE SEQUENCE [LARGE SCALE GENOMIC DNA]</scope>
    <source>
        <strain evidence="2 3">SS14</strain>
    </source>
</reference>
<keyword evidence="3" id="KW-1185">Reference proteome</keyword>
<protein>
    <submittedName>
        <fullName evidence="2">Uncharacterized protein</fullName>
    </submittedName>
</protein>